<feature type="compositionally biased region" description="Acidic residues" evidence="1">
    <location>
        <begin position="268"/>
        <end position="278"/>
    </location>
</feature>
<dbReference type="Proteomes" id="UP000694888">
    <property type="component" value="Unplaced"/>
</dbReference>
<dbReference type="GeneID" id="101854805"/>
<gene>
    <name evidence="3" type="primary">LOC101854805</name>
</gene>
<accession>A0ABM0JSU7</accession>
<organism evidence="2 3">
    <name type="scientific">Aplysia californica</name>
    <name type="common">California sea hare</name>
    <dbReference type="NCBI Taxonomy" id="6500"/>
    <lineage>
        <taxon>Eukaryota</taxon>
        <taxon>Metazoa</taxon>
        <taxon>Spiralia</taxon>
        <taxon>Lophotrochozoa</taxon>
        <taxon>Mollusca</taxon>
        <taxon>Gastropoda</taxon>
        <taxon>Heterobranchia</taxon>
        <taxon>Euthyneura</taxon>
        <taxon>Tectipleura</taxon>
        <taxon>Aplysiida</taxon>
        <taxon>Aplysioidea</taxon>
        <taxon>Aplysiidae</taxon>
        <taxon>Aplysia</taxon>
    </lineage>
</organism>
<protein>
    <submittedName>
        <fullName evidence="3">Uncharacterized protein LOC101854805</fullName>
    </submittedName>
</protein>
<feature type="region of interest" description="Disordered" evidence="1">
    <location>
        <begin position="223"/>
        <end position="278"/>
    </location>
</feature>
<proteinExistence type="predicted"/>
<name>A0ABM0JSU7_APLCA</name>
<keyword evidence="2" id="KW-1185">Reference proteome</keyword>
<evidence type="ECO:0000313" key="3">
    <source>
        <dbReference type="RefSeq" id="XP_005100693.1"/>
    </source>
</evidence>
<evidence type="ECO:0000256" key="1">
    <source>
        <dbReference type="SAM" id="MobiDB-lite"/>
    </source>
</evidence>
<dbReference type="RefSeq" id="XP_005100693.1">
    <property type="nucleotide sequence ID" value="XM_005100636.3"/>
</dbReference>
<evidence type="ECO:0000313" key="2">
    <source>
        <dbReference type="Proteomes" id="UP000694888"/>
    </source>
</evidence>
<sequence length="278" mass="32512">MAGLSLPNKSVKNYRLGERAARPVSERHVVCNGRLIASERAPSYYYNGWYPLRSCSYPGHEAQSGAGIRSFKDASFRNGRVFCDVCDPPDNRRSKKRREEEEEERCCNLDCRRTCVAPKRQTPELPRCKPLSRDPRLRPPVNHMANTYWRYHDPHFWLNQSTLPADANVHKYNWFKREMESVNKENKWKNEMRIRECYDQLKRDEKRQQLSAELQEMQRALKEQQKKASFNNPLDTRKLLMESGSIEYKPSNSVTPKTPSTPASPPGEIEEDEPVVEH</sequence>
<reference evidence="3" key="1">
    <citation type="submission" date="2025-08" db="UniProtKB">
        <authorList>
            <consortium name="RefSeq"/>
        </authorList>
    </citation>
    <scope>IDENTIFICATION</scope>
</reference>